<feature type="compositionally biased region" description="Polar residues" evidence="1">
    <location>
        <begin position="201"/>
        <end position="215"/>
    </location>
</feature>
<feature type="region of interest" description="Disordered" evidence="1">
    <location>
        <begin position="184"/>
        <end position="215"/>
    </location>
</feature>
<feature type="region of interest" description="Disordered" evidence="1">
    <location>
        <begin position="242"/>
        <end position="261"/>
    </location>
</feature>
<keyword evidence="4" id="KW-1185">Reference proteome</keyword>
<dbReference type="Pfam" id="PF02201">
    <property type="entry name" value="SWIB"/>
    <property type="match status" value="1"/>
</dbReference>
<dbReference type="Proteomes" id="UP000050424">
    <property type="component" value="Unassembled WGS sequence"/>
</dbReference>
<dbReference type="InterPro" id="IPR019835">
    <property type="entry name" value="SWIB_domain"/>
</dbReference>
<dbReference type="EMBL" id="LKCW01000069">
    <property type="protein sequence ID" value="KPM41222.1"/>
    <property type="molecule type" value="Genomic_DNA"/>
</dbReference>
<evidence type="ECO:0000313" key="4">
    <source>
        <dbReference type="Proteomes" id="UP000050424"/>
    </source>
</evidence>
<dbReference type="PROSITE" id="PS51925">
    <property type="entry name" value="SWIB_MDM2"/>
    <property type="match status" value="1"/>
</dbReference>
<dbReference type="InterPro" id="IPR003121">
    <property type="entry name" value="SWIB_MDM2_domain"/>
</dbReference>
<feature type="compositionally biased region" description="Low complexity" evidence="1">
    <location>
        <begin position="60"/>
        <end position="70"/>
    </location>
</feature>
<dbReference type="SMART" id="SM00151">
    <property type="entry name" value="SWIB"/>
    <property type="match status" value="1"/>
</dbReference>
<feature type="compositionally biased region" description="Basic and acidic residues" evidence="1">
    <location>
        <begin position="72"/>
        <end position="86"/>
    </location>
</feature>
<dbReference type="InterPro" id="IPR036885">
    <property type="entry name" value="SWIB_MDM2_dom_sf"/>
</dbReference>
<dbReference type="SUPFAM" id="SSF47592">
    <property type="entry name" value="SWIB/MDM2 domain"/>
    <property type="match status" value="1"/>
</dbReference>
<evidence type="ECO:0000256" key="1">
    <source>
        <dbReference type="SAM" id="MobiDB-lite"/>
    </source>
</evidence>
<dbReference type="PANTHER" id="PTHR13844">
    <property type="entry name" value="SWI/SNF-RELATED MATRIX-ASSOCIATED ACTIN-DEPENDENT REGULATOR OF CHROMATIN SUBFAMILY D"/>
    <property type="match status" value="1"/>
</dbReference>
<proteinExistence type="predicted"/>
<name>A0A0P7B595_9HYPO</name>
<accession>A0A0P7B595</accession>
<organism evidence="3 4">
    <name type="scientific">Neonectria ditissima</name>
    <dbReference type="NCBI Taxonomy" id="78410"/>
    <lineage>
        <taxon>Eukaryota</taxon>
        <taxon>Fungi</taxon>
        <taxon>Dikarya</taxon>
        <taxon>Ascomycota</taxon>
        <taxon>Pezizomycotina</taxon>
        <taxon>Sordariomycetes</taxon>
        <taxon>Hypocreomycetidae</taxon>
        <taxon>Hypocreales</taxon>
        <taxon>Nectriaceae</taxon>
        <taxon>Neonectria</taxon>
    </lineage>
</organism>
<feature type="domain" description="DM2" evidence="2">
    <location>
        <begin position="290"/>
        <end position="368"/>
    </location>
</feature>
<gene>
    <name evidence="3" type="ORF">AK830_g5372</name>
</gene>
<reference evidence="3 4" key="1">
    <citation type="submission" date="2015-09" db="EMBL/GenBank/DDBJ databases">
        <title>Draft genome of a European isolate of the apple canker pathogen Neonectria ditissima.</title>
        <authorList>
            <person name="Gomez-Cortecero A."/>
            <person name="Harrison R.J."/>
            <person name="Armitage A.D."/>
        </authorList>
    </citation>
    <scope>NUCLEOTIDE SEQUENCE [LARGE SCALE GENOMIC DNA]</scope>
    <source>
        <strain evidence="3 4">R09/05</strain>
    </source>
</reference>
<dbReference type="STRING" id="78410.A0A0P7B595"/>
<comment type="caution">
    <text evidence="3">The sequence shown here is derived from an EMBL/GenBank/DDBJ whole genome shotgun (WGS) entry which is preliminary data.</text>
</comment>
<dbReference type="OrthoDB" id="10263741at2759"/>
<sequence length="515" mass="58590">MRNRCRKGRLMRRISDEAELVTHHIKQRLLGTDLLTTRGDLGPMMSSGPHPSVPLTQAQLAQQQQAQAHASELAKRRSRKPTDKNMPDGVEDSIVDTEGVQRYKDLKDVERRLDATMTRKRLDIVDSANRTAKRYKTLRVWISNTVEDQIWQSNGLNVDAFDFAPSMEASYRVKIEGCLLDDEDENDQATETETAEKAGQDGSSSSPTKAKTQLPQKHRFSHFFKALTVDFDRSRFRNGAEQTVEWKKPDPTSRNQPNANLPAAADFDELTFKRNGDENSNITINLYRQESPETYQLSPELAEVVDMTEATQQEAVMGLWEYIKLLGLQEDEEKRNFRCDELLKKVVKRGDVGYIPMLNEYVTQHLRPLAPISLPYTIRIDQEFHKDPQPTIYDIQVPVEDSFRDSLLPLINNPQYAAMLKDVTALDDQLARVIQAIAVSKAKHSFFTSLSEDPANFVKNWLSSQKRDLEVIMGEASRGGGEHASGDEWRRGGKNSVWTTQNARESVNVLLSKQR</sequence>
<protein>
    <recommendedName>
        <fullName evidence="2">DM2 domain-containing protein</fullName>
    </recommendedName>
</protein>
<dbReference type="CDD" id="cd10568">
    <property type="entry name" value="SWIB_like"/>
    <property type="match status" value="1"/>
</dbReference>
<feature type="region of interest" description="Disordered" evidence="1">
    <location>
        <begin position="60"/>
        <end position="94"/>
    </location>
</feature>
<evidence type="ECO:0000313" key="3">
    <source>
        <dbReference type="EMBL" id="KPM41222.1"/>
    </source>
</evidence>
<evidence type="ECO:0000259" key="2">
    <source>
        <dbReference type="PROSITE" id="PS51925"/>
    </source>
</evidence>
<dbReference type="Gene3D" id="1.10.245.10">
    <property type="entry name" value="SWIB/MDM2 domain"/>
    <property type="match status" value="1"/>
</dbReference>
<dbReference type="AlphaFoldDB" id="A0A0P7B595"/>